<keyword evidence="2" id="KW-1185">Reference proteome</keyword>
<dbReference type="EnsemblMetazoa" id="PPA34086.1">
    <property type="protein sequence ID" value="PPA34086.1"/>
    <property type="gene ID" value="WBGene00272455"/>
</dbReference>
<protein>
    <submittedName>
        <fullName evidence="1">Uncharacterized protein</fullName>
    </submittedName>
</protein>
<evidence type="ECO:0000313" key="2">
    <source>
        <dbReference type="Proteomes" id="UP000005239"/>
    </source>
</evidence>
<sequence length="78" mass="9721">MIHEVFDHFEEVKMDKIFEGEEYFHTERERGEREYGLKEYLRERDDEQLRRATMMGEEREQEEERRRRDGVNDGGEHI</sequence>
<accession>A0A8R1UML6</accession>
<gene>
    <name evidence="1" type="primary">WBGene00272455</name>
</gene>
<accession>A0A2A6CCU6</accession>
<name>A0A2A6CCU6_PRIPA</name>
<dbReference type="Proteomes" id="UP000005239">
    <property type="component" value="Unassembled WGS sequence"/>
</dbReference>
<proteinExistence type="predicted"/>
<reference evidence="1" key="2">
    <citation type="submission" date="2022-06" db="UniProtKB">
        <authorList>
            <consortium name="EnsemblMetazoa"/>
        </authorList>
    </citation>
    <scope>IDENTIFICATION</scope>
    <source>
        <strain evidence="1">PS312</strain>
    </source>
</reference>
<organism evidence="1 2">
    <name type="scientific">Pristionchus pacificus</name>
    <name type="common">Parasitic nematode worm</name>
    <dbReference type="NCBI Taxonomy" id="54126"/>
    <lineage>
        <taxon>Eukaryota</taxon>
        <taxon>Metazoa</taxon>
        <taxon>Ecdysozoa</taxon>
        <taxon>Nematoda</taxon>
        <taxon>Chromadorea</taxon>
        <taxon>Rhabditida</taxon>
        <taxon>Rhabditina</taxon>
        <taxon>Diplogasteromorpha</taxon>
        <taxon>Diplogasteroidea</taxon>
        <taxon>Neodiplogasteridae</taxon>
        <taxon>Pristionchus</taxon>
    </lineage>
</organism>
<evidence type="ECO:0000313" key="1">
    <source>
        <dbReference type="EnsemblMetazoa" id="PPA34086.1"/>
    </source>
</evidence>
<reference evidence="2" key="1">
    <citation type="journal article" date="2008" name="Nat. Genet.">
        <title>The Pristionchus pacificus genome provides a unique perspective on nematode lifestyle and parasitism.</title>
        <authorList>
            <person name="Dieterich C."/>
            <person name="Clifton S.W."/>
            <person name="Schuster L.N."/>
            <person name="Chinwalla A."/>
            <person name="Delehaunty K."/>
            <person name="Dinkelacker I."/>
            <person name="Fulton L."/>
            <person name="Fulton R."/>
            <person name="Godfrey J."/>
            <person name="Minx P."/>
            <person name="Mitreva M."/>
            <person name="Roeseler W."/>
            <person name="Tian H."/>
            <person name="Witte H."/>
            <person name="Yang S.P."/>
            <person name="Wilson R.K."/>
            <person name="Sommer R.J."/>
        </authorList>
    </citation>
    <scope>NUCLEOTIDE SEQUENCE [LARGE SCALE GENOMIC DNA]</scope>
    <source>
        <strain evidence="2">PS312</strain>
    </source>
</reference>
<dbReference type="AlphaFoldDB" id="A0A2A6CCU6"/>